<comment type="caution">
    <text evidence="1">The sequence shown here is derived from an EMBL/GenBank/DDBJ whole genome shotgun (WGS) entry which is preliminary data.</text>
</comment>
<protein>
    <submittedName>
        <fullName evidence="1">Uncharacterized protein</fullName>
    </submittedName>
</protein>
<gene>
    <name evidence="1" type="ORF">JBS370_LOCUS16444</name>
</gene>
<dbReference type="Pfam" id="PF25969">
    <property type="entry name" value="NUDT9_N"/>
    <property type="match status" value="1"/>
</dbReference>
<proteinExistence type="predicted"/>
<dbReference type="EMBL" id="CAJOBD010001654">
    <property type="protein sequence ID" value="CAF3820695.1"/>
    <property type="molecule type" value="Genomic_DNA"/>
</dbReference>
<organism evidence="1 2">
    <name type="scientific">Rotaria sordida</name>
    <dbReference type="NCBI Taxonomy" id="392033"/>
    <lineage>
        <taxon>Eukaryota</taxon>
        <taxon>Metazoa</taxon>
        <taxon>Spiralia</taxon>
        <taxon>Gnathifera</taxon>
        <taxon>Rotifera</taxon>
        <taxon>Eurotatoria</taxon>
        <taxon>Bdelloidea</taxon>
        <taxon>Philodinida</taxon>
        <taxon>Philodinidae</taxon>
        <taxon>Rotaria</taxon>
    </lineage>
</organism>
<sequence>MEYAKRTRLPPPFVFISYIDMLISSITRRCLIKLKKYLDKNNNSQRRQLPSSTNNTEELPLIDFAIPSTTSDIDQSLLGRLLSCKPCRKITEHERDEKKCAIQNLEFGEADLYWKHKAKEYYDKTKETDEVQEKLNHIWNSMINGQKTMDVLQNSLRQINDRIFSLEKLMIKSHVQIHQEDKSLVECQKIIHVLSRESPYIYTNEARFPVAKKYISWAVPYDLYDPTLIILSKEHICFQDDERPFVESNLLKLSSTEDQSKIDTQCRNPMGRTGVRGRGALIRWGPNKSIMAIITRWKRHHDQFVIVDGQRILEAMVFKDKITNDWKLPVGNILGVESPYSALCQSFNKLAFQEDDPELILPLQEQGMIEIGEVAQEFDVQVLRLPVRYYSLNPVEIAWAGLKDYVRKNNTSCLLTNVYELASEFIAGFDDKAAQDPIRHAEKVETTYKAADEFVENTVEPQLIDDVSDIEIDNFSDASTEL</sequence>
<dbReference type="PANTHER" id="PTHR13030:SF13">
    <property type="entry name" value="NUDIX HYDROLASE DOMAIN-CONTAINING PROTEIN"/>
    <property type="match status" value="1"/>
</dbReference>
<name>A0A819CH83_9BILA</name>
<evidence type="ECO:0000313" key="1">
    <source>
        <dbReference type="EMBL" id="CAF3820695.1"/>
    </source>
</evidence>
<dbReference type="Proteomes" id="UP000663836">
    <property type="component" value="Unassembled WGS sequence"/>
</dbReference>
<dbReference type="AlphaFoldDB" id="A0A819CH83"/>
<accession>A0A819CH83</accession>
<evidence type="ECO:0000313" key="2">
    <source>
        <dbReference type="Proteomes" id="UP000663836"/>
    </source>
</evidence>
<dbReference type="PANTHER" id="PTHR13030">
    <property type="entry name" value="NUDIX HYDROLASE"/>
    <property type="match status" value="1"/>
</dbReference>
<reference evidence="1" key="1">
    <citation type="submission" date="2021-02" db="EMBL/GenBank/DDBJ databases">
        <authorList>
            <person name="Nowell W R."/>
        </authorList>
    </citation>
    <scope>NUCLEOTIDE SEQUENCE</scope>
</reference>
<dbReference type="GO" id="GO:0047631">
    <property type="term" value="F:ADP-ribose diphosphatase activity"/>
    <property type="evidence" value="ECO:0007669"/>
    <property type="project" value="InterPro"/>
</dbReference>
<dbReference type="Gene3D" id="3.90.79.10">
    <property type="entry name" value="Nucleoside Triphosphate Pyrophosphohydrolase"/>
    <property type="match status" value="1"/>
</dbReference>
<dbReference type="InterPro" id="IPR039989">
    <property type="entry name" value="NUDT9"/>
</dbReference>